<dbReference type="SUPFAM" id="SSF53383">
    <property type="entry name" value="PLP-dependent transferases"/>
    <property type="match status" value="1"/>
</dbReference>
<dbReference type="PANTHER" id="PTHR43686">
    <property type="entry name" value="SULFURTRANSFERASE-RELATED"/>
    <property type="match status" value="1"/>
</dbReference>
<comment type="caution">
    <text evidence="3">The sequence shown here is derived from an EMBL/GenBank/DDBJ whole genome shotgun (WGS) entry which is preliminary data.</text>
</comment>
<keyword evidence="4" id="KW-1185">Reference proteome</keyword>
<dbReference type="InterPro" id="IPR015422">
    <property type="entry name" value="PyrdxlP-dep_Trfase_small"/>
</dbReference>
<dbReference type="Gene3D" id="3.90.1150.10">
    <property type="entry name" value="Aspartate Aminotransferase, domain 1"/>
    <property type="match status" value="1"/>
</dbReference>
<evidence type="ECO:0000313" key="4">
    <source>
        <dbReference type="Proteomes" id="UP001156691"/>
    </source>
</evidence>
<protein>
    <submittedName>
        <fullName evidence="3">Aminotransferase</fullName>
    </submittedName>
</protein>
<keyword evidence="3" id="KW-0808">Transferase</keyword>
<keyword evidence="1" id="KW-0663">Pyridoxal phosphate</keyword>
<dbReference type="InterPro" id="IPR015421">
    <property type="entry name" value="PyrdxlP-dep_Trfase_major"/>
</dbReference>
<dbReference type="PANTHER" id="PTHR43686:SF1">
    <property type="entry name" value="AMINOTRAN_5 DOMAIN-CONTAINING PROTEIN"/>
    <property type="match status" value="1"/>
</dbReference>
<organism evidence="3 4">
    <name type="scientific">Devosia nitrariae</name>
    <dbReference type="NCBI Taxonomy" id="2071872"/>
    <lineage>
        <taxon>Bacteria</taxon>
        <taxon>Pseudomonadati</taxon>
        <taxon>Pseudomonadota</taxon>
        <taxon>Alphaproteobacteria</taxon>
        <taxon>Hyphomicrobiales</taxon>
        <taxon>Devosiaceae</taxon>
        <taxon>Devosia</taxon>
    </lineage>
</organism>
<dbReference type="Gene3D" id="3.40.640.10">
    <property type="entry name" value="Type I PLP-dependent aspartate aminotransferase-like (Major domain)"/>
    <property type="match status" value="1"/>
</dbReference>
<reference evidence="4" key="1">
    <citation type="journal article" date="2019" name="Int. J. Syst. Evol. Microbiol.">
        <title>The Global Catalogue of Microorganisms (GCM) 10K type strain sequencing project: providing services to taxonomists for standard genome sequencing and annotation.</title>
        <authorList>
            <consortium name="The Broad Institute Genomics Platform"/>
            <consortium name="The Broad Institute Genome Sequencing Center for Infectious Disease"/>
            <person name="Wu L."/>
            <person name="Ma J."/>
        </authorList>
    </citation>
    <scope>NUCLEOTIDE SEQUENCE [LARGE SCALE GENOMIC DNA]</scope>
    <source>
        <strain evidence="4">NBRC 112416</strain>
    </source>
</reference>
<dbReference type="Pfam" id="PF00266">
    <property type="entry name" value="Aminotran_5"/>
    <property type="match status" value="1"/>
</dbReference>
<evidence type="ECO:0000259" key="2">
    <source>
        <dbReference type="Pfam" id="PF00266"/>
    </source>
</evidence>
<sequence>MLVAIPQRAEGLIRRIRGALIGGSTTIAGPFGPRRLVYADYTASGRALDFVETAVMTQVLPTYANTHTETSYTGLQTTRLREQARTVIRSAVGADERHAVIFCGSGATAAVNKLANLVALRYRDAEAAQTIVFVGPYEHHSNELVWRESGAQVMRIPLDAHGRLCMETLERELAAARDVPRRIGSFSAASNVTGLRTDMRALARLLHRHGAEFFADFAAAAPYLPIDMGESTPGAGDHIDAIFLSPHKFVGGPGASGVLVADRRLLQTPVPSVPGGGTVAYVTARSHRYLADEERREEAGTPNVIGDIRAGMVMQLKAEIGAGTIEAIEAATVARVLDAWGREPDIEVFGPSERDRLAIFSFNIRCGARYLHPNLVVALLNDLFGIQARGGCSCAGPYAHDLLGIDDARAAEYDGLVQRGLSAYRPGWVRLNFNFFLEDAEVAFILDAVRFIARHGRRFLGAYRCDTASGRWRYGGEAREPALAFADLCRWGEAAEPAQEPAPGFADCLAEAQAIVEALPPVAAPVAPADATRWFALEGDAA</sequence>
<evidence type="ECO:0000313" key="3">
    <source>
        <dbReference type="EMBL" id="GLQ56490.1"/>
    </source>
</evidence>
<dbReference type="InterPro" id="IPR015424">
    <property type="entry name" value="PyrdxlP-dep_Trfase"/>
</dbReference>
<accession>A0ABQ5W981</accession>
<proteinExistence type="predicted"/>
<dbReference type="Proteomes" id="UP001156691">
    <property type="component" value="Unassembled WGS sequence"/>
</dbReference>
<evidence type="ECO:0000256" key="1">
    <source>
        <dbReference type="ARBA" id="ARBA00022898"/>
    </source>
</evidence>
<dbReference type="EMBL" id="BSNS01000020">
    <property type="protein sequence ID" value="GLQ56490.1"/>
    <property type="molecule type" value="Genomic_DNA"/>
</dbReference>
<dbReference type="RefSeq" id="WP_284341894.1">
    <property type="nucleotide sequence ID" value="NZ_BSNS01000020.1"/>
</dbReference>
<gene>
    <name evidence="3" type="ORF">GCM10010862_37490</name>
</gene>
<keyword evidence="3" id="KW-0032">Aminotransferase</keyword>
<dbReference type="InterPro" id="IPR000192">
    <property type="entry name" value="Aminotrans_V_dom"/>
</dbReference>
<name>A0ABQ5W981_9HYPH</name>
<dbReference type="GO" id="GO:0008483">
    <property type="term" value="F:transaminase activity"/>
    <property type="evidence" value="ECO:0007669"/>
    <property type="project" value="UniProtKB-KW"/>
</dbReference>
<feature type="domain" description="Aminotransferase class V" evidence="2">
    <location>
        <begin position="37"/>
        <end position="399"/>
    </location>
</feature>